<accession>A0A1B0B5E7</accession>
<dbReference type="Proteomes" id="UP000092460">
    <property type="component" value="Unassembled WGS sequence"/>
</dbReference>
<sequence>MRLNFSSVLLKYYDKKLVEIVKSIVSEVCGNIKRLHIPDEQKEVLSDLSEINMGTTLFELYLVLKRFPTLETPEKID</sequence>
<reference evidence="1" key="2">
    <citation type="submission" date="2020-05" db="UniProtKB">
        <authorList>
            <consortium name="EnsemblMetazoa"/>
        </authorList>
    </citation>
    <scope>IDENTIFICATION</scope>
    <source>
        <strain evidence="1">IAEA</strain>
    </source>
</reference>
<name>A0A1B0B5E7_9MUSC</name>
<dbReference type="EMBL" id="JXJN01008689">
    <property type="status" value="NOT_ANNOTATED_CDS"/>
    <property type="molecule type" value="Genomic_DNA"/>
</dbReference>
<evidence type="ECO:0000313" key="2">
    <source>
        <dbReference type="Proteomes" id="UP000092460"/>
    </source>
</evidence>
<dbReference type="AlphaFoldDB" id="A0A1B0B5E7"/>
<dbReference type="VEuPathDB" id="VectorBase:GPPI019467"/>
<dbReference type="EnsemblMetazoa" id="GPPI019467-RA">
    <property type="protein sequence ID" value="GPPI019467-PA"/>
    <property type="gene ID" value="GPPI019467"/>
</dbReference>
<organism evidence="1 2">
    <name type="scientific">Glossina palpalis gambiensis</name>
    <dbReference type="NCBI Taxonomy" id="67801"/>
    <lineage>
        <taxon>Eukaryota</taxon>
        <taxon>Metazoa</taxon>
        <taxon>Ecdysozoa</taxon>
        <taxon>Arthropoda</taxon>
        <taxon>Hexapoda</taxon>
        <taxon>Insecta</taxon>
        <taxon>Pterygota</taxon>
        <taxon>Neoptera</taxon>
        <taxon>Endopterygota</taxon>
        <taxon>Diptera</taxon>
        <taxon>Brachycera</taxon>
        <taxon>Muscomorpha</taxon>
        <taxon>Hippoboscoidea</taxon>
        <taxon>Glossinidae</taxon>
        <taxon>Glossina</taxon>
    </lineage>
</organism>
<protein>
    <submittedName>
        <fullName evidence="1">Uncharacterized protein</fullName>
    </submittedName>
</protein>
<keyword evidence="2" id="KW-1185">Reference proteome</keyword>
<proteinExistence type="predicted"/>
<reference evidence="2" key="1">
    <citation type="submission" date="2015-01" db="EMBL/GenBank/DDBJ databases">
        <authorList>
            <person name="Aksoy S."/>
            <person name="Warren W."/>
            <person name="Wilson R.K."/>
        </authorList>
    </citation>
    <scope>NUCLEOTIDE SEQUENCE [LARGE SCALE GENOMIC DNA]</scope>
    <source>
        <strain evidence="2">IAEA</strain>
    </source>
</reference>
<evidence type="ECO:0000313" key="1">
    <source>
        <dbReference type="EnsemblMetazoa" id="GPPI019467-PA"/>
    </source>
</evidence>